<dbReference type="Proteomes" id="UP001056708">
    <property type="component" value="Chromosome"/>
</dbReference>
<evidence type="ECO:0000313" key="1">
    <source>
        <dbReference type="EMBL" id="USR92631.1"/>
    </source>
</evidence>
<sequence length="48" mass="5413">MRNAILLGQRFAIAITPVSFWQKAILLGELINGDLERSPQFENTKKSP</sequence>
<reference evidence="1" key="1">
    <citation type="submission" date="2022-06" db="EMBL/GenBank/DDBJ databases">
        <title>Genome sequence of Phormidium yuhuli AB48 isolated from an industrial photobioreactor environment.</title>
        <authorList>
            <person name="Qiu Y."/>
            <person name="Noonan A.J.C."/>
            <person name="Dofher K."/>
            <person name="Koch M."/>
            <person name="Kieft B."/>
            <person name="Lin X."/>
            <person name="Ziels R.M."/>
            <person name="Hallam S.J."/>
        </authorList>
    </citation>
    <scope>NUCLEOTIDE SEQUENCE</scope>
    <source>
        <strain evidence="1">AB48</strain>
    </source>
</reference>
<name>A0ABY5AV73_9CYAN</name>
<dbReference type="EMBL" id="CP098611">
    <property type="protein sequence ID" value="USR92631.1"/>
    <property type="molecule type" value="Genomic_DNA"/>
</dbReference>
<organism evidence="1 2">
    <name type="scientific">Phormidium yuhuli AB48</name>
    <dbReference type="NCBI Taxonomy" id="2940671"/>
    <lineage>
        <taxon>Bacteria</taxon>
        <taxon>Bacillati</taxon>
        <taxon>Cyanobacteriota</taxon>
        <taxon>Cyanophyceae</taxon>
        <taxon>Oscillatoriophycideae</taxon>
        <taxon>Oscillatoriales</taxon>
        <taxon>Oscillatoriaceae</taxon>
        <taxon>Phormidium</taxon>
        <taxon>Phormidium yuhuli</taxon>
    </lineage>
</organism>
<protein>
    <submittedName>
        <fullName evidence="1">Uncharacterized protein</fullName>
    </submittedName>
</protein>
<gene>
    <name evidence="1" type="ORF">NEA10_07900</name>
</gene>
<evidence type="ECO:0000313" key="2">
    <source>
        <dbReference type="Proteomes" id="UP001056708"/>
    </source>
</evidence>
<keyword evidence="2" id="KW-1185">Reference proteome</keyword>
<proteinExistence type="predicted"/>
<accession>A0ABY5AV73</accession>